<evidence type="ECO:0000313" key="1">
    <source>
        <dbReference type="EMBL" id="KAJ1155334.1"/>
    </source>
</evidence>
<proteinExistence type="predicted"/>
<dbReference type="EMBL" id="JANPWB010000009">
    <property type="protein sequence ID" value="KAJ1155334.1"/>
    <property type="molecule type" value="Genomic_DNA"/>
</dbReference>
<name>A0AAV7RSQ4_PLEWA</name>
<gene>
    <name evidence="1" type="ORF">NDU88_008064</name>
</gene>
<organism evidence="1 2">
    <name type="scientific">Pleurodeles waltl</name>
    <name type="common">Iberian ribbed newt</name>
    <dbReference type="NCBI Taxonomy" id="8319"/>
    <lineage>
        <taxon>Eukaryota</taxon>
        <taxon>Metazoa</taxon>
        <taxon>Chordata</taxon>
        <taxon>Craniata</taxon>
        <taxon>Vertebrata</taxon>
        <taxon>Euteleostomi</taxon>
        <taxon>Amphibia</taxon>
        <taxon>Batrachia</taxon>
        <taxon>Caudata</taxon>
        <taxon>Salamandroidea</taxon>
        <taxon>Salamandridae</taxon>
        <taxon>Pleurodelinae</taxon>
        <taxon>Pleurodeles</taxon>
    </lineage>
</organism>
<evidence type="ECO:0000313" key="2">
    <source>
        <dbReference type="Proteomes" id="UP001066276"/>
    </source>
</evidence>
<dbReference type="Gene3D" id="3.30.250.20">
    <property type="entry name" value="L1 transposable element, C-terminal domain"/>
    <property type="match status" value="1"/>
</dbReference>
<keyword evidence="2" id="KW-1185">Reference proteome</keyword>
<dbReference type="Proteomes" id="UP001066276">
    <property type="component" value="Chromosome 5"/>
</dbReference>
<comment type="caution">
    <text evidence="1">The sequence shown here is derived from an EMBL/GenBank/DDBJ whole genome shotgun (WGS) entry which is preliminary data.</text>
</comment>
<accession>A0AAV7RSQ4</accession>
<reference evidence="1" key="1">
    <citation type="journal article" date="2022" name="bioRxiv">
        <title>Sequencing and chromosome-scale assembly of the giantPleurodeles waltlgenome.</title>
        <authorList>
            <person name="Brown T."/>
            <person name="Elewa A."/>
            <person name="Iarovenko S."/>
            <person name="Subramanian E."/>
            <person name="Araus A.J."/>
            <person name="Petzold A."/>
            <person name="Susuki M."/>
            <person name="Suzuki K.-i.T."/>
            <person name="Hayashi T."/>
            <person name="Toyoda A."/>
            <person name="Oliveira C."/>
            <person name="Osipova E."/>
            <person name="Leigh N.D."/>
            <person name="Simon A."/>
            <person name="Yun M.H."/>
        </authorList>
    </citation>
    <scope>NUCLEOTIDE SEQUENCE</scope>
    <source>
        <strain evidence="1">20211129_DDA</strain>
        <tissue evidence="1">Liver</tissue>
    </source>
</reference>
<dbReference type="InterPro" id="IPR042566">
    <property type="entry name" value="L1_C"/>
</dbReference>
<dbReference type="AlphaFoldDB" id="A0AAV7RSQ4"/>
<protein>
    <submittedName>
        <fullName evidence="1">Uncharacterized protein</fullName>
    </submittedName>
</protein>
<sequence length="110" mass="12573">MLQAARQAGLLLDAAGGPTGSTALLELKNSRVSVYPDYTMAVQQQRSSFLRVKRRISNLHLLYPARLKFIKDQRSYFFTELSAAWDWIIHHTAGNARPSRDRDIVPHRHT</sequence>